<dbReference type="InterPro" id="IPR039353">
    <property type="entry name" value="TF_Adf1"/>
</dbReference>
<protein>
    <recommendedName>
        <fullName evidence="2">MADF domain-containing protein</fullName>
    </recommendedName>
</protein>
<organism evidence="3 4">
    <name type="scientific">Plutella xylostella</name>
    <name type="common">Diamondback moth</name>
    <name type="synonym">Plutella maculipennis</name>
    <dbReference type="NCBI Taxonomy" id="51655"/>
    <lineage>
        <taxon>Eukaryota</taxon>
        <taxon>Metazoa</taxon>
        <taxon>Ecdysozoa</taxon>
        <taxon>Arthropoda</taxon>
        <taxon>Hexapoda</taxon>
        <taxon>Insecta</taxon>
        <taxon>Pterygota</taxon>
        <taxon>Neoptera</taxon>
        <taxon>Endopterygota</taxon>
        <taxon>Lepidoptera</taxon>
        <taxon>Glossata</taxon>
        <taxon>Ditrysia</taxon>
        <taxon>Yponomeutoidea</taxon>
        <taxon>Plutellidae</taxon>
        <taxon>Plutella</taxon>
    </lineage>
</organism>
<evidence type="ECO:0000313" key="3">
    <source>
        <dbReference type="EMBL" id="KAG7304929.1"/>
    </source>
</evidence>
<evidence type="ECO:0000256" key="1">
    <source>
        <dbReference type="SAM" id="MobiDB-lite"/>
    </source>
</evidence>
<dbReference type="Pfam" id="PF10545">
    <property type="entry name" value="MADF_DNA_bdg"/>
    <property type="match status" value="1"/>
</dbReference>
<keyword evidence="4" id="KW-1185">Reference proteome</keyword>
<comment type="caution">
    <text evidence="3">The sequence shown here is derived from an EMBL/GenBank/DDBJ whole genome shotgun (WGS) entry which is preliminary data.</text>
</comment>
<dbReference type="PROSITE" id="PS51029">
    <property type="entry name" value="MADF"/>
    <property type="match status" value="1"/>
</dbReference>
<accession>A0ABQ7QIB5</accession>
<gene>
    <name evidence="3" type="ORF">JYU34_010343</name>
</gene>
<feature type="domain" description="MADF" evidence="2">
    <location>
        <begin position="29"/>
        <end position="120"/>
    </location>
</feature>
<dbReference type="SMART" id="SM00595">
    <property type="entry name" value="MADF"/>
    <property type="match status" value="1"/>
</dbReference>
<dbReference type="PANTHER" id="PTHR12243:SF67">
    <property type="entry name" value="COREPRESSOR OF PANGOLIN, ISOFORM A-RELATED"/>
    <property type="match status" value="1"/>
</dbReference>
<dbReference type="InterPro" id="IPR006578">
    <property type="entry name" value="MADF-dom"/>
</dbReference>
<dbReference type="EMBL" id="JAHIBW010000014">
    <property type="protein sequence ID" value="KAG7304929.1"/>
    <property type="molecule type" value="Genomic_DNA"/>
</dbReference>
<proteinExistence type="predicted"/>
<reference evidence="3 4" key="1">
    <citation type="submission" date="2021-06" db="EMBL/GenBank/DDBJ databases">
        <title>A haploid diamondback moth (Plutella xylostella L.) genome assembly resolves 31 chromosomes and identifies a diamide resistance mutation.</title>
        <authorList>
            <person name="Ward C.M."/>
            <person name="Perry K.D."/>
            <person name="Baker G."/>
            <person name="Powis K."/>
            <person name="Heckel D.G."/>
            <person name="Baxter S.W."/>
        </authorList>
    </citation>
    <scope>NUCLEOTIDE SEQUENCE [LARGE SCALE GENOMIC DNA]</scope>
    <source>
        <strain evidence="3 4">LV</strain>
        <tissue evidence="3">Single pupa</tissue>
    </source>
</reference>
<feature type="region of interest" description="Disordered" evidence="1">
    <location>
        <begin position="123"/>
        <end position="148"/>
    </location>
</feature>
<dbReference type="PANTHER" id="PTHR12243">
    <property type="entry name" value="MADF DOMAIN TRANSCRIPTION FACTOR"/>
    <property type="match status" value="1"/>
</dbReference>
<evidence type="ECO:0000259" key="2">
    <source>
        <dbReference type="PROSITE" id="PS51029"/>
    </source>
</evidence>
<sequence length="237" mass="27848">MYYRERTLTRMTTDFENESVFWTRKMNLKLVEFIKSKPHMWNPKHPKYTSTDMKEKTYSEFASQYGNQFTSQAVKKRWTNIRCSFACYVRKLRSSTARGKEYSVKWHLWDACQFLLKVTKNPPPSEDLSELEDVKEDSQSLSGDEDYDVDNNAQYSYTNEQSSCNGFAQELAKVFRGVQNDAFGLDNTKHGKIGRMVTKQLSQMNSYDAARVSQQIMEVLLKYNDNNPMNIEYKEEN</sequence>
<dbReference type="Proteomes" id="UP000823941">
    <property type="component" value="Chromosome 14"/>
</dbReference>
<evidence type="ECO:0000313" key="4">
    <source>
        <dbReference type="Proteomes" id="UP000823941"/>
    </source>
</evidence>
<name>A0ABQ7QIB5_PLUXY</name>